<dbReference type="InterPro" id="IPR040182">
    <property type="entry name" value="ATG13"/>
</dbReference>
<dbReference type="GO" id="GO:0000407">
    <property type="term" value="C:phagophore assembly site"/>
    <property type="evidence" value="ECO:0007669"/>
    <property type="project" value="TreeGrafter"/>
</dbReference>
<evidence type="ECO:0000313" key="5">
    <source>
        <dbReference type="EMBL" id="OAX34180.1"/>
    </source>
</evidence>
<dbReference type="Pfam" id="PF10033">
    <property type="entry name" value="ATG13"/>
    <property type="match status" value="1"/>
</dbReference>
<protein>
    <recommendedName>
        <fullName evidence="3">Autophagy-related protein 13</fullName>
    </recommendedName>
</protein>
<evidence type="ECO:0000256" key="2">
    <source>
        <dbReference type="ARBA" id="ARBA00023006"/>
    </source>
</evidence>
<dbReference type="PANTHER" id="PTHR13430">
    <property type="match status" value="1"/>
</dbReference>
<dbReference type="GO" id="GO:0034497">
    <property type="term" value="P:protein localization to phagophore assembly site"/>
    <property type="evidence" value="ECO:0007669"/>
    <property type="project" value="TreeGrafter"/>
</dbReference>
<accession>A0A1B7MNK0</accession>
<dbReference type="InParanoid" id="A0A1B7MNK0"/>
<evidence type="ECO:0000259" key="4">
    <source>
        <dbReference type="Pfam" id="PF10033"/>
    </source>
</evidence>
<dbReference type="InterPro" id="IPR018731">
    <property type="entry name" value="Atg13_N"/>
</dbReference>
<evidence type="ECO:0000256" key="3">
    <source>
        <dbReference type="RuleBase" id="RU361214"/>
    </source>
</evidence>
<organism evidence="5 6">
    <name type="scientific">Rhizopogon vinicolor AM-OR11-026</name>
    <dbReference type="NCBI Taxonomy" id="1314800"/>
    <lineage>
        <taxon>Eukaryota</taxon>
        <taxon>Fungi</taxon>
        <taxon>Dikarya</taxon>
        <taxon>Basidiomycota</taxon>
        <taxon>Agaricomycotina</taxon>
        <taxon>Agaricomycetes</taxon>
        <taxon>Agaricomycetidae</taxon>
        <taxon>Boletales</taxon>
        <taxon>Suillineae</taxon>
        <taxon>Rhizopogonaceae</taxon>
        <taxon>Rhizopogon</taxon>
    </lineage>
</organism>
<gene>
    <name evidence="5" type="ORF">K503DRAFT_465832</name>
</gene>
<dbReference type="InterPro" id="IPR036570">
    <property type="entry name" value="HORMA_dom_sf"/>
</dbReference>
<dbReference type="EMBL" id="KV448647">
    <property type="protein sequence ID" value="OAX34180.1"/>
    <property type="molecule type" value="Genomic_DNA"/>
</dbReference>
<dbReference type="Gene3D" id="3.30.900.10">
    <property type="entry name" value="HORMA domain"/>
    <property type="match status" value="1"/>
</dbReference>
<dbReference type="AlphaFoldDB" id="A0A1B7MNK0"/>
<proteinExistence type="inferred from homology"/>
<comment type="similarity">
    <text evidence="1 3">Belongs to the ATG13 family. Fungi subfamily.</text>
</comment>
<reference evidence="5 6" key="1">
    <citation type="submission" date="2016-06" db="EMBL/GenBank/DDBJ databases">
        <title>Comparative genomics of the ectomycorrhizal sister species Rhizopogon vinicolor and Rhizopogon vesiculosus (Basidiomycota: Boletales) reveals a divergence of the mating type B locus.</title>
        <authorList>
            <consortium name="DOE Joint Genome Institute"/>
            <person name="Mujic A.B."/>
            <person name="Kuo A."/>
            <person name="Tritt A."/>
            <person name="Lipzen A."/>
            <person name="Chen C."/>
            <person name="Johnson J."/>
            <person name="Sharma A."/>
            <person name="Barry K."/>
            <person name="Grigoriev I.V."/>
            <person name="Spatafora J.W."/>
        </authorList>
    </citation>
    <scope>NUCLEOTIDE SEQUENCE [LARGE SCALE GENOMIC DNA]</scope>
    <source>
        <strain evidence="5 6">AM-OR11-026</strain>
    </source>
</reference>
<dbReference type="GO" id="GO:0034727">
    <property type="term" value="P:piecemeal microautophagy of the nucleus"/>
    <property type="evidence" value="ECO:0007669"/>
    <property type="project" value="TreeGrafter"/>
</dbReference>
<dbReference type="STRING" id="1314800.A0A1B7MNK0"/>
<feature type="domain" description="Autophagy-related protein 13 N-terminal" evidence="4">
    <location>
        <begin position="14"/>
        <end position="169"/>
    </location>
</feature>
<dbReference type="OrthoDB" id="70161at2759"/>
<evidence type="ECO:0000313" key="6">
    <source>
        <dbReference type="Proteomes" id="UP000092154"/>
    </source>
</evidence>
<dbReference type="GO" id="GO:0005829">
    <property type="term" value="C:cytosol"/>
    <property type="evidence" value="ECO:0007669"/>
    <property type="project" value="TreeGrafter"/>
</dbReference>
<dbReference type="GO" id="GO:0000423">
    <property type="term" value="P:mitophagy"/>
    <property type="evidence" value="ECO:0007669"/>
    <property type="project" value="TreeGrafter"/>
</dbReference>
<name>A0A1B7MNK0_9AGAM</name>
<keyword evidence="6" id="KW-1185">Reference proteome</keyword>
<dbReference type="Proteomes" id="UP000092154">
    <property type="component" value="Unassembled WGS sequence"/>
</dbReference>
<keyword evidence="2 3" id="KW-0072">Autophagy</keyword>
<sequence>MSNDIQKANQVAYRFYAKLCLVVSNARATSSDPESQQRVDKWFNLEIPNSALFKDHLRIYRAVSTAPVPPPFELRVLFSVPNLAVNQFLVHGVHDFSPSCLRVDSTPTYIVLESWLLHFMPKEARGDPDSVALSTMYRLGIPLFRSIYSLLRILPSWQIYNKLRSRTCTETLASTSTSKASMTAMKLIASTLSRLRFLCMTPTSSLLFYTF</sequence>
<dbReference type="PANTHER" id="PTHR13430:SF4">
    <property type="entry name" value="AUTOPHAGY-RELATED PROTEIN 13"/>
    <property type="match status" value="1"/>
</dbReference>
<dbReference type="GO" id="GO:1990316">
    <property type="term" value="C:Atg1/ULK1 kinase complex"/>
    <property type="evidence" value="ECO:0007669"/>
    <property type="project" value="InterPro"/>
</dbReference>
<evidence type="ECO:0000256" key="1">
    <source>
        <dbReference type="ARBA" id="ARBA00005246"/>
    </source>
</evidence>